<organism evidence="1">
    <name type="scientific">Rhizophora mucronata</name>
    <name type="common">Asiatic mangrove</name>
    <dbReference type="NCBI Taxonomy" id="61149"/>
    <lineage>
        <taxon>Eukaryota</taxon>
        <taxon>Viridiplantae</taxon>
        <taxon>Streptophyta</taxon>
        <taxon>Embryophyta</taxon>
        <taxon>Tracheophyta</taxon>
        <taxon>Spermatophyta</taxon>
        <taxon>Magnoliopsida</taxon>
        <taxon>eudicotyledons</taxon>
        <taxon>Gunneridae</taxon>
        <taxon>Pentapetalae</taxon>
        <taxon>rosids</taxon>
        <taxon>fabids</taxon>
        <taxon>Malpighiales</taxon>
        <taxon>Rhizophoraceae</taxon>
        <taxon>Rhizophora</taxon>
    </lineage>
</organism>
<accession>A0A2P2NWF7</accession>
<dbReference type="EMBL" id="GGEC01066299">
    <property type="protein sequence ID" value="MBX46783.1"/>
    <property type="molecule type" value="Transcribed_RNA"/>
</dbReference>
<dbReference type="AlphaFoldDB" id="A0A2P2NWF7"/>
<name>A0A2P2NWF7_RHIMU</name>
<protein>
    <submittedName>
        <fullName evidence="1">Uncharacterized protein</fullName>
    </submittedName>
</protein>
<proteinExistence type="predicted"/>
<sequence>MLGLGPSNDELLREKYKFIFCATCLNKNTHPYTL</sequence>
<evidence type="ECO:0000313" key="1">
    <source>
        <dbReference type="EMBL" id="MBX46783.1"/>
    </source>
</evidence>
<reference evidence="1" key="1">
    <citation type="submission" date="2018-02" db="EMBL/GenBank/DDBJ databases">
        <title>Rhizophora mucronata_Transcriptome.</title>
        <authorList>
            <person name="Meera S.P."/>
            <person name="Sreeshan A."/>
            <person name="Augustine A."/>
        </authorList>
    </citation>
    <scope>NUCLEOTIDE SEQUENCE</scope>
    <source>
        <tissue evidence="1">Leaf</tissue>
    </source>
</reference>